<feature type="transmembrane region" description="Helical" evidence="3">
    <location>
        <begin position="183"/>
        <end position="201"/>
    </location>
</feature>
<keyword evidence="3" id="KW-0472">Membrane</keyword>
<protein>
    <submittedName>
        <fullName evidence="6">7TM diverse intracellular signalling domain protein</fullName>
    </submittedName>
</protein>
<feature type="chain" id="PRO_5002641921" evidence="4">
    <location>
        <begin position="19"/>
        <end position="716"/>
    </location>
</feature>
<evidence type="ECO:0000313" key="6">
    <source>
        <dbReference type="EMBL" id="EAY29721.1"/>
    </source>
</evidence>
<evidence type="ECO:0000313" key="7">
    <source>
        <dbReference type="Proteomes" id="UP000004095"/>
    </source>
</evidence>
<dbReference type="Pfam" id="PF07696">
    <property type="entry name" value="7TMR-DISMED2"/>
    <property type="match status" value="1"/>
</dbReference>
<dbReference type="PANTHER" id="PTHR43156">
    <property type="entry name" value="STAGE II SPORULATION PROTEIN E-RELATED"/>
    <property type="match status" value="1"/>
</dbReference>
<keyword evidence="2" id="KW-0175">Coiled coil</keyword>
<dbReference type="eggNOG" id="COG2208">
    <property type="taxonomic scope" value="Bacteria"/>
</dbReference>
<sequence>MKITALLISFLCFCHFTAAQDTIFVKEKRKLLLGSKNVQFLEDESGRLTLHDILTPSSQQKFKQNHKGVVRYNTPVVWFKITVQNRLDEDVWLEIGDSFGVWYADFYAPLISDSLLKYASPKLLGALRPTKGRASAFGNYCIRIVRANDTGTKVLYLRVLGKFPHVHSFHVGSVYAFSRYFRMFDYLVAGFVILILSMVVYNSFIWYATKDKVYVYYILALLGIMFNITFDSGYSLFSHRFFWDYFFVWHGIAFYFIYLFAVHYLDLQQAAPKVRLWLLLLMLILVVVFPCLNLLPLSNFTSLLIPYQLFIILFYFSLLVCGIYLWFKGYKKARFYTLGWGFAITGVFIFIASVNNIIPINVFTQQIMYVGFGVEALIFGLALGDRLNSLKKEKEFAQATNLALVREQKEVLEQKVEERTREIQNQKEELETQAEELSEIHSALRKAYRDIHEKNEHLNASIDYAQTIQSAALSLDKKVVNMLGEDNFFIFFNPLEKVSGDFYYFQQVGEKLVVAAVDCTGHGIPGALMSMIGIEVMNEIIRTEQVTAPDVILTKLHTHIWNTLKQEDTNNRDGMDIALVTIDKTNKKLCYAGAKNHLVYYQNKQIEHIKASRYSVGGNQIGEGQTNNDSVFISHEISLEQPTTFYLFSDGLQDQFGGRNDKKFTPGRLRELLKEVQPLSLAKQKKTIAQTIKDWQGDKAQVDDMLLIGIKVDISK</sequence>
<dbReference type="PANTHER" id="PTHR43156:SF9">
    <property type="entry name" value="HAMP DOMAIN-CONTAINING PROTEIN"/>
    <property type="match status" value="1"/>
</dbReference>
<gene>
    <name evidence="6" type="ORF">M23134_05593</name>
</gene>
<accession>A1ZI53</accession>
<dbReference type="RefSeq" id="WP_004155433.1">
    <property type="nucleotide sequence ID" value="NZ_AAWS01000009.1"/>
</dbReference>
<evidence type="ECO:0000256" key="4">
    <source>
        <dbReference type="SAM" id="SignalP"/>
    </source>
</evidence>
<evidence type="ECO:0000256" key="1">
    <source>
        <dbReference type="ARBA" id="ARBA00022801"/>
    </source>
</evidence>
<feature type="transmembrane region" description="Helical" evidence="3">
    <location>
        <begin position="276"/>
        <end position="295"/>
    </location>
</feature>
<keyword evidence="4" id="KW-0732">Signal</keyword>
<keyword evidence="1" id="KW-0378">Hydrolase</keyword>
<dbReference type="InterPro" id="IPR052016">
    <property type="entry name" value="Bact_Sigma-Reg"/>
</dbReference>
<proteinExistence type="predicted"/>
<dbReference type="OrthoDB" id="9783459at2"/>
<dbReference type="Pfam" id="PF07695">
    <property type="entry name" value="7TMR-DISM_7TM"/>
    <property type="match status" value="1"/>
</dbReference>
<dbReference type="SMART" id="SM00331">
    <property type="entry name" value="PP2C_SIG"/>
    <property type="match status" value="1"/>
</dbReference>
<feature type="transmembrane region" description="Helical" evidence="3">
    <location>
        <begin position="339"/>
        <end position="360"/>
    </location>
</feature>
<dbReference type="InterPro" id="IPR036457">
    <property type="entry name" value="PPM-type-like_dom_sf"/>
</dbReference>
<dbReference type="AlphaFoldDB" id="A1ZI53"/>
<name>A1ZI53_MICM2</name>
<evidence type="ECO:0000256" key="2">
    <source>
        <dbReference type="SAM" id="Coils"/>
    </source>
</evidence>
<dbReference type="EMBL" id="AAWS01000009">
    <property type="protein sequence ID" value="EAY29721.1"/>
    <property type="molecule type" value="Genomic_DNA"/>
</dbReference>
<reference evidence="6 7" key="1">
    <citation type="submission" date="2007-01" db="EMBL/GenBank/DDBJ databases">
        <authorList>
            <person name="Haygood M."/>
            <person name="Podell S."/>
            <person name="Anderson C."/>
            <person name="Hopkinson B."/>
            <person name="Roe K."/>
            <person name="Barbeau K."/>
            <person name="Gaasterland T."/>
            <person name="Ferriera S."/>
            <person name="Johnson J."/>
            <person name="Kravitz S."/>
            <person name="Beeson K."/>
            <person name="Sutton G."/>
            <person name="Rogers Y.-H."/>
            <person name="Friedman R."/>
            <person name="Frazier M."/>
            <person name="Venter J.C."/>
        </authorList>
    </citation>
    <scope>NUCLEOTIDE SEQUENCE [LARGE SCALE GENOMIC DNA]</scope>
    <source>
        <strain evidence="6 7">ATCC 23134</strain>
    </source>
</reference>
<dbReference type="Proteomes" id="UP000004095">
    <property type="component" value="Unassembled WGS sequence"/>
</dbReference>
<dbReference type="InterPro" id="IPR001932">
    <property type="entry name" value="PPM-type_phosphatase-like_dom"/>
</dbReference>
<feature type="domain" description="PPM-type phosphatase" evidence="5">
    <location>
        <begin position="483"/>
        <end position="712"/>
    </location>
</feature>
<dbReference type="InterPro" id="IPR011623">
    <property type="entry name" value="7TMR_DISM_rcpt_extracell_dom1"/>
</dbReference>
<dbReference type="Gene3D" id="3.60.40.10">
    <property type="entry name" value="PPM-type phosphatase domain"/>
    <property type="match status" value="1"/>
</dbReference>
<dbReference type="InterPro" id="IPR011622">
    <property type="entry name" value="7TMR_DISM_rcpt_extracell_dom2"/>
</dbReference>
<feature type="signal peptide" evidence="4">
    <location>
        <begin position="1"/>
        <end position="18"/>
    </location>
</feature>
<feature type="transmembrane region" description="Helical" evidence="3">
    <location>
        <begin position="366"/>
        <end position="384"/>
    </location>
</feature>
<feature type="transmembrane region" description="Helical" evidence="3">
    <location>
        <begin position="242"/>
        <end position="264"/>
    </location>
</feature>
<organism evidence="6 7">
    <name type="scientific">Microscilla marina ATCC 23134</name>
    <dbReference type="NCBI Taxonomy" id="313606"/>
    <lineage>
        <taxon>Bacteria</taxon>
        <taxon>Pseudomonadati</taxon>
        <taxon>Bacteroidota</taxon>
        <taxon>Cytophagia</taxon>
        <taxon>Cytophagales</taxon>
        <taxon>Microscillaceae</taxon>
        <taxon>Microscilla</taxon>
    </lineage>
</organism>
<evidence type="ECO:0000256" key="3">
    <source>
        <dbReference type="SAM" id="Phobius"/>
    </source>
</evidence>
<keyword evidence="3" id="KW-1133">Transmembrane helix</keyword>
<feature type="coiled-coil region" evidence="2">
    <location>
        <begin position="387"/>
        <end position="447"/>
    </location>
</feature>
<dbReference type="Pfam" id="PF07228">
    <property type="entry name" value="SpoIIE"/>
    <property type="match status" value="1"/>
</dbReference>
<keyword evidence="7" id="KW-1185">Reference proteome</keyword>
<evidence type="ECO:0000259" key="5">
    <source>
        <dbReference type="SMART" id="SM00331"/>
    </source>
</evidence>
<dbReference type="Gene3D" id="2.60.40.2380">
    <property type="match status" value="1"/>
</dbReference>
<comment type="caution">
    <text evidence="6">The sequence shown here is derived from an EMBL/GenBank/DDBJ whole genome shotgun (WGS) entry which is preliminary data.</text>
</comment>
<keyword evidence="3" id="KW-0812">Transmembrane</keyword>
<dbReference type="GO" id="GO:0016791">
    <property type="term" value="F:phosphatase activity"/>
    <property type="evidence" value="ECO:0007669"/>
    <property type="project" value="TreeGrafter"/>
</dbReference>
<feature type="transmembrane region" description="Helical" evidence="3">
    <location>
        <begin position="307"/>
        <end position="327"/>
    </location>
</feature>
<feature type="transmembrane region" description="Helical" evidence="3">
    <location>
        <begin position="213"/>
        <end position="230"/>
    </location>
</feature>